<dbReference type="PROSITE" id="PS50240">
    <property type="entry name" value="TRYPSIN_DOM"/>
    <property type="match status" value="1"/>
</dbReference>
<evidence type="ECO:0000256" key="2">
    <source>
        <dbReference type="ARBA" id="ARBA00022801"/>
    </source>
</evidence>
<organism evidence="5 6">
    <name type="scientific">Drosophila albomicans</name>
    <name type="common">Fruit fly</name>
    <dbReference type="NCBI Taxonomy" id="7291"/>
    <lineage>
        <taxon>Eukaryota</taxon>
        <taxon>Metazoa</taxon>
        <taxon>Ecdysozoa</taxon>
        <taxon>Arthropoda</taxon>
        <taxon>Hexapoda</taxon>
        <taxon>Insecta</taxon>
        <taxon>Pterygota</taxon>
        <taxon>Neoptera</taxon>
        <taxon>Endopterygota</taxon>
        <taxon>Diptera</taxon>
        <taxon>Brachycera</taxon>
        <taxon>Muscomorpha</taxon>
        <taxon>Ephydroidea</taxon>
        <taxon>Drosophilidae</taxon>
        <taxon>Drosophila</taxon>
    </lineage>
</organism>
<dbReference type="InterPro" id="IPR043504">
    <property type="entry name" value="Peptidase_S1_PA_chymotrypsin"/>
</dbReference>
<keyword evidence="2" id="KW-0378">Hydrolase</keyword>
<accession>A0A9C6SQG3</accession>
<dbReference type="SMART" id="SM00020">
    <property type="entry name" value="Tryp_SPc"/>
    <property type="match status" value="1"/>
</dbReference>
<sequence>MYDEVMHLTRSMVVVGGTPNRLIEVPDTTIRSVSRIYVPKTFLSENTDNIALLLLVHRWPTNNPSIDIINLPTAEPNYDSVYMVLGWGRFFKGGPLAGNLMHIYVKLIEREKCQEIVPKLQPDMLCAGNESEPVDVHPCAGDNGGPMIVNETIYGLVSYRLGCGQVSMPSVYTDVWYHMDWINDIIQNSCPAKLKLPMLALIMLSVWQTV</sequence>
<dbReference type="AlphaFoldDB" id="A0A9C6SQG3"/>
<keyword evidence="1" id="KW-0645">Protease</keyword>
<dbReference type="Pfam" id="PF00089">
    <property type="entry name" value="Trypsin"/>
    <property type="match status" value="1"/>
</dbReference>
<dbReference type="InterPro" id="IPR009003">
    <property type="entry name" value="Peptidase_S1_PA"/>
</dbReference>
<keyword evidence="3" id="KW-0720">Serine protease</keyword>
<dbReference type="Gene3D" id="2.40.10.10">
    <property type="entry name" value="Trypsin-like serine proteases"/>
    <property type="match status" value="1"/>
</dbReference>
<protein>
    <submittedName>
        <fullName evidence="6">Trypsin alpha-3-like isoform X2</fullName>
    </submittedName>
</protein>
<keyword evidence="5" id="KW-1185">Reference proteome</keyword>
<reference evidence="6" key="1">
    <citation type="submission" date="2025-08" db="UniProtKB">
        <authorList>
            <consortium name="RefSeq"/>
        </authorList>
    </citation>
    <scope>IDENTIFICATION</scope>
    <source>
        <strain evidence="6">15112-1751.03</strain>
        <tissue evidence="6">Whole Adult</tissue>
    </source>
</reference>
<dbReference type="PANTHER" id="PTHR24264">
    <property type="entry name" value="TRYPSIN-RELATED"/>
    <property type="match status" value="1"/>
</dbReference>
<gene>
    <name evidence="6" type="primary">LOC127565487</name>
</gene>
<dbReference type="GO" id="GO:0005615">
    <property type="term" value="C:extracellular space"/>
    <property type="evidence" value="ECO:0007669"/>
    <property type="project" value="TreeGrafter"/>
</dbReference>
<dbReference type="InterPro" id="IPR050127">
    <property type="entry name" value="Serine_Proteases_S1"/>
</dbReference>
<dbReference type="GeneID" id="127565487"/>
<dbReference type="InterPro" id="IPR001254">
    <property type="entry name" value="Trypsin_dom"/>
</dbReference>
<dbReference type="PANTHER" id="PTHR24264:SF54">
    <property type="entry name" value="PEPTIDASE S1 DOMAIN-CONTAINING PROTEIN"/>
    <property type="match status" value="1"/>
</dbReference>
<dbReference type="GO" id="GO:0006508">
    <property type="term" value="P:proteolysis"/>
    <property type="evidence" value="ECO:0007669"/>
    <property type="project" value="UniProtKB-KW"/>
</dbReference>
<proteinExistence type="predicted"/>
<dbReference type="Proteomes" id="UP000515160">
    <property type="component" value="Chromosome 3"/>
</dbReference>
<evidence type="ECO:0000259" key="4">
    <source>
        <dbReference type="PROSITE" id="PS50240"/>
    </source>
</evidence>
<dbReference type="SUPFAM" id="SSF50494">
    <property type="entry name" value="Trypsin-like serine proteases"/>
    <property type="match status" value="1"/>
</dbReference>
<evidence type="ECO:0000256" key="3">
    <source>
        <dbReference type="ARBA" id="ARBA00022825"/>
    </source>
</evidence>
<evidence type="ECO:0000313" key="6">
    <source>
        <dbReference type="RefSeq" id="XP_051860139.1"/>
    </source>
</evidence>
<feature type="domain" description="Peptidase S1" evidence="4">
    <location>
        <begin position="1"/>
        <end position="187"/>
    </location>
</feature>
<evidence type="ECO:0000256" key="1">
    <source>
        <dbReference type="ARBA" id="ARBA00022670"/>
    </source>
</evidence>
<name>A0A9C6SQG3_DROAB</name>
<dbReference type="CDD" id="cd00190">
    <property type="entry name" value="Tryp_SPc"/>
    <property type="match status" value="1"/>
</dbReference>
<dbReference type="GO" id="GO:0004252">
    <property type="term" value="F:serine-type endopeptidase activity"/>
    <property type="evidence" value="ECO:0007669"/>
    <property type="project" value="InterPro"/>
</dbReference>
<evidence type="ECO:0000313" key="5">
    <source>
        <dbReference type="Proteomes" id="UP000515160"/>
    </source>
</evidence>
<dbReference type="RefSeq" id="XP_051860139.1">
    <property type="nucleotide sequence ID" value="XM_052004179.1"/>
</dbReference>
<dbReference type="OrthoDB" id="10059102at2759"/>